<dbReference type="Proteomes" id="UP001589628">
    <property type="component" value="Unassembled WGS sequence"/>
</dbReference>
<evidence type="ECO:0000259" key="11">
    <source>
        <dbReference type="PROSITE" id="PS50975"/>
    </source>
</evidence>
<dbReference type="InterPro" id="IPR050856">
    <property type="entry name" value="Biotin_carboxylase_complex"/>
</dbReference>
<evidence type="ECO:0000256" key="1">
    <source>
        <dbReference type="ARBA" id="ARBA00001953"/>
    </source>
</evidence>
<dbReference type="InterPro" id="IPR005479">
    <property type="entry name" value="CPAse_ATP-bd"/>
</dbReference>
<comment type="cofactor">
    <cofactor evidence="1">
        <name>biotin</name>
        <dbReference type="ChEBI" id="CHEBI:57586"/>
    </cofactor>
</comment>
<accession>A0ABV5Z9L1</accession>
<dbReference type="InterPro" id="IPR011764">
    <property type="entry name" value="Biotin_carboxylation_dom"/>
</dbReference>
<evidence type="ECO:0000256" key="5">
    <source>
        <dbReference type="ARBA" id="ARBA00022840"/>
    </source>
</evidence>
<evidence type="ECO:0000256" key="2">
    <source>
        <dbReference type="ARBA" id="ARBA00017242"/>
    </source>
</evidence>
<evidence type="ECO:0000256" key="7">
    <source>
        <dbReference type="ARBA" id="ARBA00023267"/>
    </source>
</evidence>
<dbReference type="Pfam" id="PF02785">
    <property type="entry name" value="Biotin_carb_C"/>
    <property type="match status" value="1"/>
</dbReference>
<dbReference type="SUPFAM" id="SSF51246">
    <property type="entry name" value="Rudiment single hybrid motif"/>
    <property type="match status" value="1"/>
</dbReference>
<dbReference type="PROSITE" id="PS00867">
    <property type="entry name" value="CPSASE_2"/>
    <property type="match status" value="1"/>
</dbReference>
<dbReference type="PROSITE" id="PS50968">
    <property type="entry name" value="BIOTINYL_LIPOYL"/>
    <property type="match status" value="1"/>
</dbReference>
<dbReference type="Pfam" id="PF00289">
    <property type="entry name" value="Biotin_carb_N"/>
    <property type="match status" value="1"/>
</dbReference>
<dbReference type="InterPro" id="IPR048429">
    <property type="entry name" value="MCC_alpha_BT"/>
</dbReference>
<evidence type="ECO:0000256" key="4">
    <source>
        <dbReference type="ARBA" id="ARBA00022741"/>
    </source>
</evidence>
<dbReference type="Pfam" id="PF00364">
    <property type="entry name" value="Biotin_lipoyl"/>
    <property type="match status" value="1"/>
</dbReference>
<dbReference type="NCBIfam" id="NF006367">
    <property type="entry name" value="PRK08591.1"/>
    <property type="match status" value="1"/>
</dbReference>
<evidence type="ECO:0000256" key="9">
    <source>
        <dbReference type="PROSITE-ProRule" id="PRU00409"/>
    </source>
</evidence>
<evidence type="ECO:0000256" key="3">
    <source>
        <dbReference type="ARBA" id="ARBA00022598"/>
    </source>
</evidence>
<dbReference type="SMART" id="SM01209">
    <property type="entry name" value="GARS_A"/>
    <property type="match status" value="1"/>
</dbReference>
<dbReference type="PROSITE" id="PS00188">
    <property type="entry name" value="BIOTIN"/>
    <property type="match status" value="1"/>
</dbReference>
<dbReference type="SUPFAM" id="SSF56059">
    <property type="entry name" value="Glutathione synthetase ATP-binding domain-like"/>
    <property type="match status" value="1"/>
</dbReference>
<feature type="domain" description="ATP-grasp" evidence="11">
    <location>
        <begin position="120"/>
        <end position="317"/>
    </location>
</feature>
<evidence type="ECO:0000313" key="13">
    <source>
        <dbReference type="EMBL" id="MFB9885328.1"/>
    </source>
</evidence>
<dbReference type="SMART" id="SM00878">
    <property type="entry name" value="Biotin_carb_C"/>
    <property type="match status" value="1"/>
</dbReference>
<dbReference type="Pfam" id="PF02786">
    <property type="entry name" value="CPSase_L_D2"/>
    <property type="match status" value="1"/>
</dbReference>
<feature type="domain" description="Biotin carboxylation" evidence="12">
    <location>
        <begin position="1"/>
        <end position="447"/>
    </location>
</feature>
<keyword evidence="3 13" id="KW-0436">Ligase</keyword>
<dbReference type="PROSITE" id="PS50979">
    <property type="entry name" value="BC"/>
    <property type="match status" value="1"/>
</dbReference>
<dbReference type="InterPro" id="IPR000089">
    <property type="entry name" value="Biotin_lipoyl"/>
</dbReference>
<dbReference type="InterPro" id="IPR005482">
    <property type="entry name" value="Biotin_COase_C"/>
</dbReference>
<evidence type="ECO:0000313" key="14">
    <source>
        <dbReference type="Proteomes" id="UP001589628"/>
    </source>
</evidence>
<protein>
    <recommendedName>
        <fullName evidence="2">Biotin carboxylase</fullName>
    </recommendedName>
    <alternativeName>
        <fullName evidence="8">Acetyl-coenzyme A carboxylase biotin carboxylase subunit A</fullName>
    </alternativeName>
</protein>
<keyword evidence="14" id="KW-1185">Reference proteome</keyword>
<sequence length="678" mass="74485">MFNKILIANRGEIACRVMRTAKSLGIATVAVYSEADAEAAHVIMADEAFYLGEAPSKDSYLRGDRIIDIAERCGAEAIHPGYGFLSENAAFARACEKAGIAFIGPPATAIDAMGSKSAAKTIMEAAGVPLVPGYHGADQSPALLRKEAERIGFPVLLKAVAGGGGKGMRVVWSAKEFDEALQAAQREGKSAFGNGDVLVEKYLTKPRHVEIQVFADSQGNCVYLAERDCSIQRRHQKVLEEAPAPGMTPELRTAMGEAAVKAAEAIGYVGAGTVEFLLDEDGSFYFMEMNTRLQVEHPVTEMITGQDLVKWQLLVACGQPLPLKQEQIKIHGHAMEVRIYAEDPDNDFLPATGKLTYLRIPDASNNVRIDTGVRENDVVSVYYDPMIAKLIVWDENRDRAIQRLQRALADYRIDGVKTNLKFLTRLAEHSGFAKADLDTGFIERYRADLLPNQQQEDEQALALAALYSVLSGQQKRQRHAAESDDPNSPWHAYSAWRLNARARHQLQLACRGKTYHAHMSQKVGYYLLEVEDGPARKVMGVLEGDQLRATLDGHSFNVNVAHRFSDEGEWLTLFNGFFSTEVLCQPQYLHGADHHEQEASLTAPMNGTVVALLCQTGQEVEPGTGLIVIEAMKMEHTLRAPARGVVKEFYFEPGDLVSEGIELLEFVPAGDADAEEAP</sequence>
<dbReference type="CDD" id="cd06850">
    <property type="entry name" value="biotinyl_domain"/>
    <property type="match status" value="1"/>
</dbReference>
<dbReference type="Gene3D" id="3.30.470.20">
    <property type="entry name" value="ATP-grasp fold, B domain"/>
    <property type="match status" value="1"/>
</dbReference>
<dbReference type="RefSeq" id="WP_027313095.1">
    <property type="nucleotide sequence ID" value="NZ_JBHLZN010000001.1"/>
</dbReference>
<reference evidence="13 14" key="1">
    <citation type="submission" date="2024-09" db="EMBL/GenBank/DDBJ databases">
        <authorList>
            <person name="Sun Q."/>
            <person name="Mori K."/>
        </authorList>
    </citation>
    <scope>NUCLEOTIDE SEQUENCE [LARGE SCALE GENOMIC DNA]</scope>
    <source>
        <strain evidence="13 14">ATCC 51285</strain>
    </source>
</reference>
<dbReference type="InterPro" id="IPR016185">
    <property type="entry name" value="PreATP-grasp_dom_sf"/>
</dbReference>
<feature type="domain" description="Lipoyl-binding" evidence="10">
    <location>
        <begin position="596"/>
        <end position="667"/>
    </location>
</feature>
<dbReference type="NCBIfam" id="TIGR00514">
    <property type="entry name" value="accC"/>
    <property type="match status" value="1"/>
</dbReference>
<dbReference type="InterPro" id="IPR001882">
    <property type="entry name" value="Biotin_BS"/>
</dbReference>
<organism evidence="13 14">
    <name type="scientific">Balneatrix alpica</name>
    <dbReference type="NCBI Taxonomy" id="75684"/>
    <lineage>
        <taxon>Bacteria</taxon>
        <taxon>Pseudomonadati</taxon>
        <taxon>Pseudomonadota</taxon>
        <taxon>Gammaproteobacteria</taxon>
        <taxon>Oceanospirillales</taxon>
        <taxon>Balneatrichaceae</taxon>
        <taxon>Balneatrix</taxon>
    </lineage>
</organism>
<evidence type="ECO:0000259" key="12">
    <source>
        <dbReference type="PROSITE" id="PS50979"/>
    </source>
</evidence>
<dbReference type="SUPFAM" id="SSF51230">
    <property type="entry name" value="Single hybrid motif"/>
    <property type="match status" value="1"/>
</dbReference>
<comment type="caution">
    <text evidence="13">The sequence shown here is derived from an EMBL/GenBank/DDBJ whole genome shotgun (WGS) entry which is preliminary data.</text>
</comment>
<gene>
    <name evidence="13" type="primary">accC</name>
    <name evidence="13" type="ORF">ACFFLH_02720</name>
</gene>
<dbReference type="PANTHER" id="PTHR18866">
    <property type="entry name" value="CARBOXYLASE:PYRUVATE/ACETYL-COA/PROPIONYL-COA CARBOXYLASE"/>
    <property type="match status" value="1"/>
</dbReference>
<dbReference type="SUPFAM" id="SSF52440">
    <property type="entry name" value="PreATP-grasp domain"/>
    <property type="match status" value="1"/>
</dbReference>
<dbReference type="InterPro" id="IPR011761">
    <property type="entry name" value="ATP-grasp"/>
</dbReference>
<evidence type="ECO:0000259" key="10">
    <source>
        <dbReference type="PROSITE" id="PS50968"/>
    </source>
</evidence>
<keyword evidence="4 9" id="KW-0547">Nucleotide-binding</keyword>
<dbReference type="InterPro" id="IPR005481">
    <property type="entry name" value="BC-like_N"/>
</dbReference>
<dbReference type="Pfam" id="PF21139">
    <property type="entry name" value="BT_MCC_alpha"/>
    <property type="match status" value="1"/>
</dbReference>
<keyword evidence="6" id="KW-0460">Magnesium</keyword>
<dbReference type="InterPro" id="IPR011053">
    <property type="entry name" value="Single_hybrid_motif"/>
</dbReference>
<dbReference type="Gene3D" id="3.30.700.40">
    <property type="match status" value="1"/>
</dbReference>
<evidence type="ECO:0000256" key="8">
    <source>
        <dbReference type="ARBA" id="ARBA00033786"/>
    </source>
</evidence>
<dbReference type="GO" id="GO:0004075">
    <property type="term" value="F:biotin carboxylase activity"/>
    <property type="evidence" value="ECO:0007669"/>
    <property type="project" value="UniProtKB-EC"/>
</dbReference>
<name>A0ABV5Z9L1_9GAMM</name>
<dbReference type="InterPro" id="IPR011054">
    <property type="entry name" value="Rudment_hybrid_motif"/>
</dbReference>
<dbReference type="PANTHER" id="PTHR18866:SF33">
    <property type="entry name" value="METHYLCROTONOYL-COA CARBOXYLASE SUBUNIT ALPHA, MITOCHONDRIAL-RELATED"/>
    <property type="match status" value="1"/>
</dbReference>
<keyword evidence="7" id="KW-0092">Biotin</keyword>
<dbReference type="InterPro" id="IPR004549">
    <property type="entry name" value="Acetyl_CoA_COase_biotin_COase"/>
</dbReference>
<keyword evidence="5 9" id="KW-0067">ATP-binding</keyword>
<dbReference type="Gene3D" id="2.40.50.100">
    <property type="match status" value="1"/>
</dbReference>
<dbReference type="EMBL" id="JBHLZN010000001">
    <property type="protein sequence ID" value="MFB9885328.1"/>
    <property type="molecule type" value="Genomic_DNA"/>
</dbReference>
<evidence type="ECO:0000256" key="6">
    <source>
        <dbReference type="ARBA" id="ARBA00022842"/>
    </source>
</evidence>
<dbReference type="PROSITE" id="PS50975">
    <property type="entry name" value="ATP_GRASP"/>
    <property type="match status" value="1"/>
</dbReference>
<proteinExistence type="predicted"/>